<gene>
    <name evidence="5" type="ORF">NP493_340g03087</name>
</gene>
<keyword evidence="3" id="KW-0479">Metal-binding</keyword>
<dbReference type="Pfam" id="PF00868">
    <property type="entry name" value="Transglut_N"/>
    <property type="match status" value="1"/>
</dbReference>
<dbReference type="InterPro" id="IPR038765">
    <property type="entry name" value="Papain-like_cys_pep_sf"/>
</dbReference>
<dbReference type="Proteomes" id="UP001209878">
    <property type="component" value="Unassembled WGS sequence"/>
</dbReference>
<dbReference type="SUPFAM" id="SSF81296">
    <property type="entry name" value="E set domains"/>
    <property type="match status" value="1"/>
</dbReference>
<sequence>MSNLILRRGQDFQMTIKLEHTFDTKKDKLRLQFVTGKEPKQTKKTLLKVPVVERLDPTEWGAVIESTQASPGGGVELDVRVMSASDAVVGLYSLYVEIRLSEDENENTDDTLQRYKHPGDIYILFNAWCQDDAVYLASEAERQEYVLNETGRVYVGSARSICGRPWNFGQFEKACFKAAIYLLEKCSLRTEALGNPTLVTRALAAMANSNDNDGGVLTGNWTGQYSGGRSPCTWNGSVKILEEYMISHREVKFGQCWVFSGLLTTLCRTVGLPARSVTNFESAHDSDHSMTIDNHVNWDGKPLKHLDDSIWNFHVWNEAWFKRHDLPSGNDGWQAFDATPQESSEGRMRCGPASVNSVRDGNIYLPHDTKFIFAEVNGDRIIWMMKPDGDLVAVDSQPKCVGSFISTKAVGSNERADITANYKHPEGSAEERQVVKKVSQHSSRCRALETFYKIKKSHDVSFSCESTTAKNGDVTLVLTAKNASSEPRHVTVVMCATARYYTGVPGEELDEKSMELDLEPGEQKDAKWFYEAVSFVCQLDEDAAIGIYVTALIKETEQVFTTQKVIDFDKPDLELEVSSNRVKVAEQFDLVVRFTNPFDFTLKTCVLNVEGPGIQDDLNIPLHRSIKPGEMMSQKVRLTPKFRGKREIIANFHSERLVGITGSVVVDVV</sequence>
<dbReference type="Gene3D" id="3.90.260.10">
    <property type="entry name" value="Transglutaminase-like"/>
    <property type="match status" value="1"/>
</dbReference>
<organism evidence="5 6">
    <name type="scientific">Ridgeia piscesae</name>
    <name type="common">Tubeworm</name>
    <dbReference type="NCBI Taxonomy" id="27915"/>
    <lineage>
        <taxon>Eukaryota</taxon>
        <taxon>Metazoa</taxon>
        <taxon>Spiralia</taxon>
        <taxon>Lophotrochozoa</taxon>
        <taxon>Annelida</taxon>
        <taxon>Polychaeta</taxon>
        <taxon>Sedentaria</taxon>
        <taxon>Canalipalpata</taxon>
        <taxon>Sabellida</taxon>
        <taxon>Siboglinidae</taxon>
        <taxon>Ridgeia</taxon>
    </lineage>
</organism>
<dbReference type="SMART" id="SM00460">
    <property type="entry name" value="TGc"/>
    <property type="match status" value="1"/>
</dbReference>
<feature type="active site" evidence="2">
    <location>
        <position position="256"/>
    </location>
</feature>
<dbReference type="SUPFAM" id="SSF54001">
    <property type="entry name" value="Cysteine proteinases"/>
    <property type="match status" value="1"/>
</dbReference>
<dbReference type="PANTHER" id="PTHR11590">
    <property type="entry name" value="PROTEIN-GLUTAMINE GAMMA-GLUTAMYLTRANSFERASE"/>
    <property type="match status" value="1"/>
</dbReference>
<evidence type="ECO:0000256" key="2">
    <source>
        <dbReference type="PIRSR" id="PIRSR000459-1"/>
    </source>
</evidence>
<dbReference type="Gene3D" id="2.60.40.10">
    <property type="entry name" value="Immunoglobulins"/>
    <property type="match status" value="3"/>
</dbReference>
<dbReference type="GO" id="GO:0046872">
    <property type="term" value="F:metal ion binding"/>
    <property type="evidence" value="ECO:0007669"/>
    <property type="project" value="UniProtKB-KW"/>
</dbReference>
<feature type="binding site" evidence="3">
    <location>
        <position position="426"/>
    </location>
    <ligand>
        <name>Ca(2+)</name>
        <dbReference type="ChEBI" id="CHEBI:29108"/>
    </ligand>
</feature>
<comment type="caution">
    <text evidence="5">The sequence shown here is derived from an EMBL/GenBank/DDBJ whole genome shotgun (WGS) entry which is preliminary data.</text>
</comment>
<feature type="binding site" evidence="3">
    <location>
        <position position="379"/>
    </location>
    <ligand>
        <name>Ca(2+)</name>
        <dbReference type="ChEBI" id="CHEBI:29108"/>
    </ligand>
</feature>
<dbReference type="PANTHER" id="PTHR11590:SF40">
    <property type="entry name" value="HEMOCYTE PROTEIN-GLUTAMINE GAMMA-GLUTAMYLTRANSFERASE-LIKE PROTEIN"/>
    <property type="match status" value="1"/>
</dbReference>
<evidence type="ECO:0000256" key="3">
    <source>
        <dbReference type="PIRSR" id="PIRSR000459-2"/>
    </source>
</evidence>
<dbReference type="PIRSF" id="PIRSF000459">
    <property type="entry name" value="TGM_EBP42"/>
    <property type="match status" value="1"/>
</dbReference>
<keyword evidence="3" id="KW-0106">Calcium</keyword>
<name>A0AAD9L440_RIDPI</name>
<dbReference type="Pfam" id="PF01841">
    <property type="entry name" value="Transglut_core"/>
    <property type="match status" value="1"/>
</dbReference>
<dbReference type="InterPro" id="IPR002931">
    <property type="entry name" value="Transglutaminase-like"/>
</dbReference>
<comment type="similarity">
    <text evidence="1">Belongs to the transglutaminase superfamily. Transglutaminase family.</text>
</comment>
<dbReference type="EMBL" id="JAODUO010000339">
    <property type="protein sequence ID" value="KAK2182731.1"/>
    <property type="molecule type" value="Genomic_DNA"/>
</dbReference>
<dbReference type="FunFam" id="2.60.40.10:FF:000090">
    <property type="entry name" value="Protein-glutamine gamma-glutamyltransferase 2"/>
    <property type="match status" value="1"/>
</dbReference>
<feature type="active site" evidence="2">
    <location>
        <position position="337"/>
    </location>
</feature>
<evidence type="ECO:0000313" key="5">
    <source>
        <dbReference type="EMBL" id="KAK2182731.1"/>
    </source>
</evidence>
<dbReference type="Pfam" id="PF00927">
    <property type="entry name" value="Transglut_C"/>
    <property type="match status" value="2"/>
</dbReference>
<dbReference type="InterPro" id="IPR023608">
    <property type="entry name" value="Transglutaminase_animal"/>
</dbReference>
<dbReference type="FunFam" id="3.90.260.10:FF:000002">
    <property type="entry name" value="Erythrocyte membrane protein band 4.2"/>
    <property type="match status" value="1"/>
</dbReference>
<dbReference type="GO" id="GO:0003810">
    <property type="term" value="F:protein-glutamine gamma-glutamyltransferase activity"/>
    <property type="evidence" value="ECO:0007669"/>
    <property type="project" value="InterPro"/>
</dbReference>
<evidence type="ECO:0000259" key="4">
    <source>
        <dbReference type="SMART" id="SM00460"/>
    </source>
</evidence>
<feature type="domain" description="Transglutaminase-like" evidence="4">
    <location>
        <begin position="248"/>
        <end position="340"/>
    </location>
</feature>
<evidence type="ECO:0000256" key="1">
    <source>
        <dbReference type="ARBA" id="ARBA00005968"/>
    </source>
</evidence>
<dbReference type="AlphaFoldDB" id="A0AAD9L440"/>
<accession>A0AAD9L440</accession>
<comment type="cofactor">
    <cofactor evidence="3">
        <name>Ca(2+)</name>
        <dbReference type="ChEBI" id="CHEBI:29108"/>
    </cofactor>
    <text evidence="3">Binds 1 Ca(2+) ion per subunit.</text>
</comment>
<dbReference type="InterPro" id="IPR008958">
    <property type="entry name" value="Transglutaminase_C"/>
</dbReference>
<dbReference type="InterPro" id="IPR036238">
    <property type="entry name" value="Transglutaminase_C_sf"/>
</dbReference>
<evidence type="ECO:0000313" key="6">
    <source>
        <dbReference type="Proteomes" id="UP001209878"/>
    </source>
</evidence>
<feature type="active site" evidence="2">
    <location>
        <position position="314"/>
    </location>
</feature>
<dbReference type="SUPFAM" id="SSF49309">
    <property type="entry name" value="Transglutaminase, two C-terminal domains"/>
    <property type="match status" value="2"/>
</dbReference>
<dbReference type="InterPro" id="IPR001102">
    <property type="entry name" value="Transglutaminase_N"/>
</dbReference>
<feature type="binding site" evidence="3">
    <location>
        <position position="431"/>
    </location>
    <ligand>
        <name>Ca(2+)</name>
        <dbReference type="ChEBI" id="CHEBI:29108"/>
    </ligand>
</feature>
<dbReference type="InterPro" id="IPR013783">
    <property type="entry name" value="Ig-like_fold"/>
</dbReference>
<dbReference type="InterPro" id="IPR036985">
    <property type="entry name" value="Transglutaminase-like_sf"/>
</dbReference>
<keyword evidence="6" id="KW-1185">Reference proteome</keyword>
<feature type="binding site" evidence="3">
    <location>
        <position position="377"/>
    </location>
    <ligand>
        <name>Ca(2+)</name>
        <dbReference type="ChEBI" id="CHEBI:29108"/>
    </ligand>
</feature>
<dbReference type="InterPro" id="IPR014756">
    <property type="entry name" value="Ig_E-set"/>
</dbReference>
<protein>
    <recommendedName>
        <fullName evidence="4">Transglutaminase-like domain-containing protein</fullName>
    </recommendedName>
</protein>
<reference evidence="5" key="1">
    <citation type="journal article" date="2023" name="Mol. Biol. Evol.">
        <title>Third-Generation Sequencing Reveals the Adaptive Role of the Epigenome in Three Deep-Sea Polychaetes.</title>
        <authorList>
            <person name="Perez M."/>
            <person name="Aroh O."/>
            <person name="Sun Y."/>
            <person name="Lan Y."/>
            <person name="Juniper S.K."/>
            <person name="Young C.R."/>
            <person name="Angers B."/>
            <person name="Qian P.Y."/>
        </authorList>
    </citation>
    <scope>NUCLEOTIDE SEQUENCE</scope>
    <source>
        <strain evidence="5">R07B-5</strain>
    </source>
</reference>
<proteinExistence type="inferred from homology"/>
<dbReference type="InterPro" id="IPR050779">
    <property type="entry name" value="Transglutaminase"/>
</dbReference>